<organism evidence="2 3">
    <name type="scientific">Paraburkholderia tagetis</name>
    <dbReference type="NCBI Taxonomy" id="2913261"/>
    <lineage>
        <taxon>Bacteria</taxon>
        <taxon>Pseudomonadati</taxon>
        <taxon>Pseudomonadota</taxon>
        <taxon>Betaproteobacteria</taxon>
        <taxon>Burkholderiales</taxon>
        <taxon>Burkholderiaceae</taxon>
        <taxon>Paraburkholderia</taxon>
    </lineage>
</organism>
<feature type="transmembrane region" description="Helical" evidence="1">
    <location>
        <begin position="46"/>
        <end position="63"/>
    </location>
</feature>
<gene>
    <name evidence="2" type="ORF">L5014_17665</name>
</gene>
<name>A0A9X1RUG9_9BURK</name>
<accession>A0A9X1RUG9</accession>
<dbReference type="AlphaFoldDB" id="A0A9X1RUG9"/>
<feature type="transmembrane region" description="Helical" evidence="1">
    <location>
        <begin position="6"/>
        <end position="34"/>
    </location>
</feature>
<protein>
    <submittedName>
        <fullName evidence="2">Uncharacterized protein</fullName>
    </submittedName>
</protein>
<dbReference type="EMBL" id="JAKLJA010000013">
    <property type="protein sequence ID" value="MCG5075169.1"/>
    <property type="molecule type" value="Genomic_DNA"/>
</dbReference>
<evidence type="ECO:0000313" key="3">
    <source>
        <dbReference type="Proteomes" id="UP001139308"/>
    </source>
</evidence>
<sequence>MNWNRLYAFVQSTCVVWGASIGAGIFWAMVVTGLCRFAFKLEEKPAMLFIFCPVCIVLVAYWVRKLPARLSKAGMLSDDPSRFGPWFKN</sequence>
<keyword evidence="1" id="KW-1133">Transmembrane helix</keyword>
<keyword evidence="1" id="KW-0472">Membrane</keyword>
<dbReference type="Proteomes" id="UP001139308">
    <property type="component" value="Unassembled WGS sequence"/>
</dbReference>
<dbReference type="RefSeq" id="WP_238465023.1">
    <property type="nucleotide sequence ID" value="NZ_JAKLJA010000013.1"/>
</dbReference>
<keyword evidence="3" id="KW-1185">Reference proteome</keyword>
<comment type="caution">
    <text evidence="2">The sequence shown here is derived from an EMBL/GenBank/DDBJ whole genome shotgun (WGS) entry which is preliminary data.</text>
</comment>
<proteinExistence type="predicted"/>
<evidence type="ECO:0000313" key="2">
    <source>
        <dbReference type="EMBL" id="MCG5075169.1"/>
    </source>
</evidence>
<reference evidence="2" key="1">
    <citation type="submission" date="2022-01" db="EMBL/GenBank/DDBJ databases">
        <title>Genome sequence and assembly of Parabukholderia sp. RG36.</title>
        <authorList>
            <person name="Chhetri G."/>
        </authorList>
    </citation>
    <scope>NUCLEOTIDE SEQUENCE</scope>
    <source>
        <strain evidence="2">RG36</strain>
    </source>
</reference>
<evidence type="ECO:0000256" key="1">
    <source>
        <dbReference type="SAM" id="Phobius"/>
    </source>
</evidence>
<keyword evidence="1" id="KW-0812">Transmembrane</keyword>